<dbReference type="PANTHER" id="PTHR20939">
    <property type="entry name" value="SORTING NEXIN 20, 21"/>
    <property type="match status" value="1"/>
</dbReference>
<feature type="domain" description="PX" evidence="8">
    <location>
        <begin position="114"/>
        <end position="231"/>
    </location>
</feature>
<dbReference type="GO" id="GO:0015031">
    <property type="term" value="P:protein transport"/>
    <property type="evidence" value="ECO:0007669"/>
    <property type="project" value="UniProtKB-KW"/>
</dbReference>
<dbReference type="SUPFAM" id="SSF64268">
    <property type="entry name" value="PX domain"/>
    <property type="match status" value="1"/>
</dbReference>
<dbReference type="Gene3D" id="3.30.1520.10">
    <property type="entry name" value="Phox-like domain"/>
    <property type="match status" value="1"/>
</dbReference>
<accession>A0A9D3T6I3</accession>
<dbReference type="InterPro" id="IPR039937">
    <property type="entry name" value="SNX20/SNX21"/>
</dbReference>
<keyword evidence="3" id="KW-0967">Endosome</keyword>
<evidence type="ECO:0000313" key="10">
    <source>
        <dbReference type="Proteomes" id="UP001046870"/>
    </source>
</evidence>
<evidence type="ECO:0000256" key="4">
    <source>
        <dbReference type="ARBA" id="ARBA00022927"/>
    </source>
</evidence>
<dbReference type="PANTHER" id="PTHR20939:SF1">
    <property type="entry name" value="SORTING NEXIN-20"/>
    <property type="match status" value="1"/>
</dbReference>
<dbReference type="EMBL" id="JAFDVH010000007">
    <property type="protein sequence ID" value="KAG7473482.1"/>
    <property type="molecule type" value="Genomic_DNA"/>
</dbReference>
<dbReference type="InterPro" id="IPR036871">
    <property type="entry name" value="PX_dom_sf"/>
</dbReference>
<evidence type="ECO:0000259" key="8">
    <source>
        <dbReference type="PROSITE" id="PS50195"/>
    </source>
</evidence>
<keyword evidence="10" id="KW-1185">Reference proteome</keyword>
<evidence type="ECO:0000256" key="5">
    <source>
        <dbReference type="ARBA" id="ARBA00023121"/>
    </source>
</evidence>
<evidence type="ECO:0000256" key="2">
    <source>
        <dbReference type="ARBA" id="ARBA00022448"/>
    </source>
</evidence>
<dbReference type="PROSITE" id="PS50195">
    <property type="entry name" value="PX"/>
    <property type="match status" value="1"/>
</dbReference>
<dbReference type="InterPro" id="IPR001683">
    <property type="entry name" value="PX_dom"/>
</dbReference>
<dbReference type="AlphaFoldDB" id="A0A9D3T6I3"/>
<evidence type="ECO:0000313" key="9">
    <source>
        <dbReference type="EMBL" id="KAG7473482.1"/>
    </source>
</evidence>
<keyword evidence="6" id="KW-0472">Membrane</keyword>
<reference evidence="9" key="1">
    <citation type="submission" date="2021-01" db="EMBL/GenBank/DDBJ databases">
        <authorList>
            <person name="Zahm M."/>
            <person name="Roques C."/>
            <person name="Cabau C."/>
            <person name="Klopp C."/>
            <person name="Donnadieu C."/>
            <person name="Jouanno E."/>
            <person name="Lampietro C."/>
            <person name="Louis A."/>
            <person name="Herpin A."/>
            <person name="Echchiki A."/>
            <person name="Berthelot C."/>
            <person name="Parey E."/>
            <person name="Roest-Crollius H."/>
            <person name="Braasch I."/>
            <person name="Postlethwait J."/>
            <person name="Bobe J."/>
            <person name="Montfort J."/>
            <person name="Bouchez O."/>
            <person name="Begum T."/>
            <person name="Mejri S."/>
            <person name="Adams A."/>
            <person name="Chen W.-J."/>
            <person name="Guiguen Y."/>
        </authorList>
    </citation>
    <scope>NUCLEOTIDE SEQUENCE</scope>
    <source>
        <strain evidence="9">YG-15Mar2019-1</strain>
        <tissue evidence="9">Brain</tissue>
    </source>
</reference>
<proteinExistence type="predicted"/>
<keyword evidence="5" id="KW-0446">Lipid-binding</keyword>
<evidence type="ECO:0000256" key="7">
    <source>
        <dbReference type="SAM" id="MobiDB-lite"/>
    </source>
</evidence>
<name>A0A9D3T6I3_MEGAT</name>
<dbReference type="Proteomes" id="UP001046870">
    <property type="component" value="Chromosome 7"/>
</dbReference>
<dbReference type="SUPFAM" id="SSF48452">
    <property type="entry name" value="TPR-like"/>
    <property type="match status" value="1"/>
</dbReference>
<comment type="subcellular location">
    <subcellularLocation>
        <location evidence="1">Early endosome membrane</location>
        <topology evidence="1">Peripheral membrane protein</topology>
        <orientation evidence="1">Cytoplasmic side</orientation>
    </subcellularLocation>
</comment>
<dbReference type="InterPro" id="IPR011990">
    <property type="entry name" value="TPR-like_helical_dom_sf"/>
</dbReference>
<gene>
    <name evidence="9" type="ORF">MATL_G00096320</name>
</gene>
<keyword evidence="4" id="KW-0653">Protein transport</keyword>
<organism evidence="9 10">
    <name type="scientific">Megalops atlanticus</name>
    <name type="common">Tarpon</name>
    <name type="synonym">Clupea gigantea</name>
    <dbReference type="NCBI Taxonomy" id="7932"/>
    <lineage>
        <taxon>Eukaryota</taxon>
        <taxon>Metazoa</taxon>
        <taxon>Chordata</taxon>
        <taxon>Craniata</taxon>
        <taxon>Vertebrata</taxon>
        <taxon>Euteleostomi</taxon>
        <taxon>Actinopterygii</taxon>
        <taxon>Neopterygii</taxon>
        <taxon>Teleostei</taxon>
        <taxon>Elopiformes</taxon>
        <taxon>Megalopidae</taxon>
        <taxon>Megalops</taxon>
    </lineage>
</organism>
<dbReference type="GO" id="GO:1901981">
    <property type="term" value="F:phosphatidylinositol phosphate binding"/>
    <property type="evidence" value="ECO:0007669"/>
    <property type="project" value="TreeGrafter"/>
</dbReference>
<evidence type="ECO:0000256" key="3">
    <source>
        <dbReference type="ARBA" id="ARBA00022753"/>
    </source>
</evidence>
<comment type="caution">
    <text evidence="9">The sequence shown here is derived from an EMBL/GenBank/DDBJ whole genome shotgun (WGS) entry which is preliminary data.</text>
</comment>
<feature type="region of interest" description="Disordered" evidence="7">
    <location>
        <begin position="49"/>
        <end position="81"/>
    </location>
</feature>
<evidence type="ECO:0000256" key="1">
    <source>
        <dbReference type="ARBA" id="ARBA00004469"/>
    </source>
</evidence>
<protein>
    <recommendedName>
        <fullName evidence="8">PX domain-containing protein</fullName>
    </recommendedName>
</protein>
<dbReference type="SMART" id="SM00312">
    <property type="entry name" value="PX"/>
    <property type="match status" value="1"/>
</dbReference>
<dbReference type="GO" id="GO:0031901">
    <property type="term" value="C:early endosome membrane"/>
    <property type="evidence" value="ECO:0007669"/>
    <property type="project" value="UniProtKB-SubCell"/>
</dbReference>
<evidence type="ECO:0000256" key="6">
    <source>
        <dbReference type="ARBA" id="ARBA00023136"/>
    </source>
</evidence>
<dbReference type="OrthoDB" id="10254720at2759"/>
<sequence>MQIKVNFDISRHFSTQNIPVTTSELYIHTMRMAQNASAVGDPCDTVEAFESSPQPVPPHSDTSARHLIPDLSSSPQQGHEQAVTLGLNISPTSAMTTRELQQYWQGVRSDRKPVKLLFEIPSTRTVEQALSRYVVYQIVVIKSGSYDSKKVSIERRYSDFERLHHQLLQDFSEELEEVTFPRKRLTGNFAEESIAERRLAFKDYLAQLYSIHCIRQAAPFHGFFTDPELRRAHGLLRGGQYSQALELLLQALDLQEKLAHHRPVLTVPTLCAVMVCQRDLDDPSSAFSTGQRALPLVRRYGLQKYRCPLLAMMVDLGFQLGHPIAQLQEELSRVKDAQRGPVSLLSLKELVVQEFT</sequence>
<keyword evidence="2" id="KW-0813">Transport</keyword>
<dbReference type="Pfam" id="PF00787">
    <property type="entry name" value="PX"/>
    <property type="match status" value="1"/>
</dbReference>